<dbReference type="Proteomes" id="UP000632849">
    <property type="component" value="Unassembled WGS sequence"/>
</dbReference>
<reference evidence="1" key="1">
    <citation type="journal article" date="2014" name="Int. J. Syst. Evol. Microbiol.">
        <title>Complete genome sequence of Corynebacterium casei LMG S-19264T (=DSM 44701T), isolated from a smear-ripened cheese.</title>
        <authorList>
            <consortium name="US DOE Joint Genome Institute (JGI-PGF)"/>
            <person name="Walter F."/>
            <person name="Albersmeier A."/>
            <person name="Kalinowski J."/>
            <person name="Ruckert C."/>
        </authorList>
    </citation>
    <scope>NUCLEOTIDE SEQUENCE</scope>
    <source>
        <strain evidence="1">JCM 4122</strain>
    </source>
</reference>
<dbReference type="SUPFAM" id="SSF75011">
    <property type="entry name" value="3-carboxy-cis,cis-mucoante lactonizing enzyme"/>
    <property type="match status" value="1"/>
</dbReference>
<sequence length="329" mass="35573">MTPPLPDALPDDGNPSAPFPVPTFRRAWRLPLADAARGRRALWWTAGPAGELAVLLVHRRHLTRARHVKGWPGRSPRTPFDAELVTVSGRGGEHRLPLADVQVRPGHLAVLPDGRFLLAGGRTFPGADGVWAPNATVFSPEGVPEREFCVGDDIAALTTDRRGGIWTVHGDEGVYGGHPESGAGLAGWDDRGGAVWGPRGRLPAIPLQGCTAATEGDRVWAVWYSGGGRRGAGTFLTQIDPPTGEVTTWPSPVHQPDGFAVRGTRAVLTRRVHGRRAVDLTRAELHGSTWTVTERRRIRVPGRVVLRCAQGRDGFLWLRAGDTWIRVAA</sequence>
<accession>A0A919EQR4</accession>
<dbReference type="RefSeq" id="WP_229915570.1">
    <property type="nucleotide sequence ID" value="NZ_BNBE01000002.1"/>
</dbReference>
<evidence type="ECO:0000313" key="2">
    <source>
        <dbReference type="Proteomes" id="UP000632849"/>
    </source>
</evidence>
<reference evidence="1" key="2">
    <citation type="submission" date="2020-09" db="EMBL/GenBank/DDBJ databases">
        <authorList>
            <person name="Sun Q."/>
            <person name="Ohkuma M."/>
        </authorList>
    </citation>
    <scope>NUCLEOTIDE SEQUENCE</scope>
    <source>
        <strain evidence="1">JCM 4122</strain>
    </source>
</reference>
<evidence type="ECO:0000313" key="1">
    <source>
        <dbReference type="EMBL" id="GHG08510.1"/>
    </source>
</evidence>
<organism evidence="1 2">
    <name type="scientific">Streptomyces filamentosus</name>
    <name type="common">Streptomyces roseosporus</name>
    <dbReference type="NCBI Taxonomy" id="67294"/>
    <lineage>
        <taxon>Bacteria</taxon>
        <taxon>Bacillati</taxon>
        <taxon>Actinomycetota</taxon>
        <taxon>Actinomycetes</taxon>
        <taxon>Kitasatosporales</taxon>
        <taxon>Streptomycetaceae</taxon>
        <taxon>Streptomyces</taxon>
    </lineage>
</organism>
<name>A0A919EQR4_STRFL</name>
<proteinExistence type="predicted"/>
<gene>
    <name evidence="1" type="ORF">GCM10017667_45550</name>
</gene>
<comment type="caution">
    <text evidence="1">The sequence shown here is derived from an EMBL/GenBank/DDBJ whole genome shotgun (WGS) entry which is preliminary data.</text>
</comment>
<dbReference type="EMBL" id="BNBE01000002">
    <property type="protein sequence ID" value="GHG08510.1"/>
    <property type="molecule type" value="Genomic_DNA"/>
</dbReference>
<protein>
    <submittedName>
        <fullName evidence="1">Uncharacterized protein</fullName>
    </submittedName>
</protein>
<dbReference type="AlphaFoldDB" id="A0A919EQR4"/>
<keyword evidence="2" id="KW-1185">Reference proteome</keyword>